<dbReference type="Proteomes" id="UP000326169">
    <property type="component" value="Unassembled WGS sequence"/>
</dbReference>
<organism evidence="2 3">
    <name type="scientific">Limnospira platensis NIES-46</name>
    <dbReference type="NCBI Taxonomy" id="1236695"/>
    <lineage>
        <taxon>Bacteria</taxon>
        <taxon>Bacillati</taxon>
        <taxon>Cyanobacteriota</taxon>
        <taxon>Cyanophyceae</taxon>
        <taxon>Oscillatoriophycideae</taxon>
        <taxon>Oscillatoriales</taxon>
        <taxon>Sirenicapillariaceae</taxon>
        <taxon>Limnospira</taxon>
    </lineage>
</organism>
<keyword evidence="3" id="KW-1185">Reference proteome</keyword>
<accession>A0A5M3TA14</accession>
<feature type="transmembrane region" description="Helical" evidence="1">
    <location>
        <begin position="374"/>
        <end position="396"/>
    </location>
</feature>
<dbReference type="EMBL" id="BIMW01000194">
    <property type="protein sequence ID" value="GCE96513.1"/>
    <property type="molecule type" value="Genomic_DNA"/>
</dbReference>
<evidence type="ECO:0000256" key="1">
    <source>
        <dbReference type="SAM" id="Phobius"/>
    </source>
</evidence>
<keyword evidence="1" id="KW-0812">Transmembrane</keyword>
<dbReference type="RefSeq" id="WP_006616540.1">
    <property type="nucleotide sequence ID" value="NZ_BIMW01000194.1"/>
</dbReference>
<reference evidence="2 3" key="1">
    <citation type="journal article" date="2019" name="J Genomics">
        <title>The Draft Genome of a Hydrogen-producing Cyanobacterium, Arthrospira platensis NIES-46.</title>
        <authorList>
            <person name="Suzuki S."/>
            <person name="Yamaguchi H."/>
            <person name="Kawachi M."/>
        </authorList>
    </citation>
    <scope>NUCLEOTIDE SEQUENCE [LARGE SCALE GENOMIC DNA]</scope>
    <source>
        <strain evidence="2 3">NIES-46</strain>
    </source>
</reference>
<keyword evidence="1" id="KW-0472">Membrane</keyword>
<protein>
    <submittedName>
        <fullName evidence="2">Uncharacterized protein</fullName>
    </submittedName>
</protein>
<evidence type="ECO:0000313" key="2">
    <source>
        <dbReference type="EMBL" id="GCE96513.1"/>
    </source>
</evidence>
<evidence type="ECO:0000313" key="3">
    <source>
        <dbReference type="Proteomes" id="UP000326169"/>
    </source>
</evidence>
<comment type="caution">
    <text evidence="2">The sequence shown here is derived from an EMBL/GenBank/DDBJ whole genome shotgun (WGS) entry which is preliminary data.</text>
</comment>
<proteinExistence type="predicted"/>
<gene>
    <name evidence="2" type="ORF">NIES46_45850</name>
</gene>
<dbReference type="GeneID" id="301685307"/>
<sequence length="446" mass="49525">MSDPFDPLQDLLLGSKFSEFEKVTKSYLETELPRLQSPIQSAEQKLQAVQDKFDDPGKIFNLLLPAITAIINEQMLLSQPQVIDSIVPIIDEIIAGKKRQDKSGMINAIADLLPGAISQHIKNAPEEVAKALAPEIAIALREQRKLDQNAIANALAPEMGKAIKEQIRLESDAMVDALYPVIGNTISKYLAEAVQNINDKVANAFSFEGVARKIKAKVKVVSEAELILKESLPFAVQAIFLIHKNSGLVISEVQASGSYSLESEMVAGMLTAIRSFVNDCIVQIDNYSELNEIEYGDSKIILEVAGYCYLAVVTKGEPTPEFIEKMRQTMGIIVLDYGEFIENFDGDRDNIPLAVHQLLESLIKFVFEKKLKRLPLALISLGVFIGLLILIPWGYFSYQEYRQRRIAYQTAQTLAATPELAIYKIAVSGEGEQLRLSGKVPNERLR</sequence>
<name>A0A5M3TA14_LIMPL</name>
<keyword evidence="1" id="KW-1133">Transmembrane helix</keyword>